<comment type="similarity">
    <text evidence="2">Belongs to the band 7/mec-2 family.</text>
</comment>
<dbReference type="CDD" id="cd08826">
    <property type="entry name" value="SPFH_eoslipins_u1"/>
    <property type="match status" value="1"/>
</dbReference>
<dbReference type="Gene3D" id="3.30.479.30">
    <property type="entry name" value="Band 7 domain"/>
    <property type="match status" value="1"/>
</dbReference>
<keyword evidence="3" id="KW-0812">Transmembrane</keyword>
<evidence type="ECO:0000313" key="5">
    <source>
        <dbReference type="EMBL" id="QEE30436.1"/>
    </source>
</evidence>
<evidence type="ECO:0000256" key="1">
    <source>
        <dbReference type="ARBA" id="ARBA00004167"/>
    </source>
</evidence>
<evidence type="ECO:0000313" key="6">
    <source>
        <dbReference type="Proteomes" id="UP000321820"/>
    </source>
</evidence>
<dbReference type="AlphaFoldDB" id="A0A5B9EK30"/>
<evidence type="ECO:0000256" key="2">
    <source>
        <dbReference type="ARBA" id="ARBA00008164"/>
    </source>
</evidence>
<dbReference type="KEGG" id="talb:FTW19_22090"/>
<sequence length="273" mass="30040">MNSNTVVPVVILGFVFLIWIVKSINILPEYERGVVFRLGRVRKNARGPGIVAIIWPIDRIVRVSLRVVTWVIPPQDVITKDNVSLKVNAVVYFKVVAAVQAIIEVENFRFAVEQAAQTGLRSVLGEVELDDLLSQRETLNTKLQSILDEHTEPWGVKVTRVNVKQVDLPQEMQRAIAAQAEAERERRAKIIAAAGEFQASTKLAEAAAILGREPGAITLRYLRTLVEIGVEKNTTIVFPLPLDLLGGLITKAGIVDSRQAQPIPSSPETQSGS</sequence>
<dbReference type="RefSeq" id="WP_147649749.1">
    <property type="nucleotide sequence ID" value="NZ_CP042806.1"/>
</dbReference>
<comment type="subcellular location">
    <subcellularLocation>
        <location evidence="1">Membrane</location>
        <topology evidence="1">Single-pass membrane protein</topology>
    </subcellularLocation>
</comment>
<dbReference type="PANTHER" id="PTHR10264">
    <property type="entry name" value="BAND 7 PROTEIN-RELATED"/>
    <property type="match status" value="1"/>
</dbReference>
<evidence type="ECO:0000259" key="4">
    <source>
        <dbReference type="SMART" id="SM00244"/>
    </source>
</evidence>
<dbReference type="InterPro" id="IPR036013">
    <property type="entry name" value="Band_7/SPFH_dom_sf"/>
</dbReference>
<dbReference type="EMBL" id="CP042806">
    <property type="protein sequence ID" value="QEE30436.1"/>
    <property type="molecule type" value="Genomic_DNA"/>
</dbReference>
<accession>A0A5B9EK30</accession>
<feature type="transmembrane region" description="Helical" evidence="3">
    <location>
        <begin position="6"/>
        <end position="27"/>
    </location>
</feature>
<dbReference type="InterPro" id="IPR001107">
    <property type="entry name" value="Band_7"/>
</dbReference>
<dbReference type="FunFam" id="3.30.479.30:FF:000004">
    <property type="entry name" value="Putative membrane protease family, stomatin"/>
    <property type="match status" value="1"/>
</dbReference>
<keyword evidence="6" id="KW-1185">Reference proteome</keyword>
<dbReference type="SUPFAM" id="SSF117892">
    <property type="entry name" value="Band 7/SPFH domain"/>
    <property type="match status" value="1"/>
</dbReference>
<proteinExistence type="inferred from homology"/>
<dbReference type="InterPro" id="IPR043202">
    <property type="entry name" value="Band-7_stomatin-like"/>
</dbReference>
<organism evidence="5 6">
    <name type="scientific">Terriglobus albidus</name>
    <dbReference type="NCBI Taxonomy" id="1592106"/>
    <lineage>
        <taxon>Bacteria</taxon>
        <taxon>Pseudomonadati</taxon>
        <taxon>Acidobacteriota</taxon>
        <taxon>Terriglobia</taxon>
        <taxon>Terriglobales</taxon>
        <taxon>Acidobacteriaceae</taxon>
        <taxon>Terriglobus</taxon>
    </lineage>
</organism>
<dbReference type="GO" id="GO:0098552">
    <property type="term" value="C:side of membrane"/>
    <property type="evidence" value="ECO:0007669"/>
    <property type="project" value="UniProtKB-ARBA"/>
</dbReference>
<dbReference type="SMART" id="SM00244">
    <property type="entry name" value="PHB"/>
    <property type="match status" value="1"/>
</dbReference>
<evidence type="ECO:0000256" key="3">
    <source>
        <dbReference type="SAM" id="Phobius"/>
    </source>
</evidence>
<dbReference type="PRINTS" id="PR00721">
    <property type="entry name" value="STOMATIN"/>
</dbReference>
<feature type="domain" description="Band 7" evidence="4">
    <location>
        <begin position="22"/>
        <end position="180"/>
    </location>
</feature>
<keyword evidence="3" id="KW-0472">Membrane</keyword>
<gene>
    <name evidence="5" type="ORF">FTW19_22090</name>
</gene>
<dbReference type="Proteomes" id="UP000321820">
    <property type="component" value="Chromosome"/>
</dbReference>
<dbReference type="GO" id="GO:0005886">
    <property type="term" value="C:plasma membrane"/>
    <property type="evidence" value="ECO:0007669"/>
    <property type="project" value="InterPro"/>
</dbReference>
<dbReference type="InterPro" id="IPR001972">
    <property type="entry name" value="Stomatin_HflK_fam"/>
</dbReference>
<dbReference type="Gene3D" id="6.10.250.2090">
    <property type="match status" value="1"/>
</dbReference>
<dbReference type="PANTHER" id="PTHR10264:SF19">
    <property type="entry name" value="AT06885P-RELATED"/>
    <property type="match status" value="1"/>
</dbReference>
<name>A0A5B9EK30_9BACT</name>
<keyword evidence="3" id="KW-1133">Transmembrane helix</keyword>
<dbReference type="Pfam" id="PF01145">
    <property type="entry name" value="Band_7"/>
    <property type="match status" value="1"/>
</dbReference>
<reference evidence="5 6" key="1">
    <citation type="submission" date="2019-08" db="EMBL/GenBank/DDBJ databases">
        <title>Complete genome sequence of Terriglobus albidus strain ORNL.</title>
        <authorList>
            <person name="Podar M."/>
        </authorList>
    </citation>
    <scope>NUCLEOTIDE SEQUENCE [LARGE SCALE GENOMIC DNA]</scope>
    <source>
        <strain evidence="5 6">ORNL</strain>
    </source>
</reference>
<protein>
    <submittedName>
        <fullName evidence="5">Slipin family protein</fullName>
    </submittedName>
</protein>
<dbReference type="OrthoDB" id="9809197at2"/>